<keyword evidence="2 4" id="KW-0808">Transferase</keyword>
<dbReference type="PANTHER" id="PTHR43191">
    <property type="entry name" value="RRNA METHYLTRANSFERASE 3"/>
    <property type="match status" value="1"/>
</dbReference>
<dbReference type="GO" id="GO:0032259">
    <property type="term" value="P:methylation"/>
    <property type="evidence" value="ECO:0007669"/>
    <property type="project" value="UniProtKB-KW"/>
</dbReference>
<evidence type="ECO:0000256" key="2">
    <source>
        <dbReference type="ARBA" id="ARBA00022679"/>
    </source>
</evidence>
<evidence type="ECO:0000259" key="3">
    <source>
        <dbReference type="Pfam" id="PF00588"/>
    </source>
</evidence>
<protein>
    <submittedName>
        <fullName evidence="4">RNA methyltransferase</fullName>
    </submittedName>
</protein>
<dbReference type="GO" id="GO:0008173">
    <property type="term" value="F:RNA methyltransferase activity"/>
    <property type="evidence" value="ECO:0007669"/>
    <property type="project" value="InterPro"/>
</dbReference>
<dbReference type="InterPro" id="IPR029026">
    <property type="entry name" value="tRNA_m1G_MTases_N"/>
</dbReference>
<keyword evidence="1 4" id="KW-0489">Methyltransferase</keyword>
<dbReference type="PANTHER" id="PTHR43191:SF7">
    <property type="entry name" value="OBP33PEP LIKE PROTEIN"/>
    <property type="match status" value="1"/>
</dbReference>
<evidence type="ECO:0000313" key="5">
    <source>
        <dbReference type="Proteomes" id="UP000229241"/>
    </source>
</evidence>
<dbReference type="InterPro" id="IPR029028">
    <property type="entry name" value="Alpha/beta_knot_MTases"/>
</dbReference>
<dbReference type="Gene3D" id="3.40.1280.10">
    <property type="match status" value="1"/>
</dbReference>
<dbReference type="GO" id="GO:0006396">
    <property type="term" value="P:RNA processing"/>
    <property type="evidence" value="ECO:0007669"/>
    <property type="project" value="InterPro"/>
</dbReference>
<dbReference type="Pfam" id="PF00588">
    <property type="entry name" value="SpoU_methylase"/>
    <property type="match status" value="1"/>
</dbReference>
<comment type="caution">
    <text evidence="4">The sequence shown here is derived from an EMBL/GenBank/DDBJ whole genome shotgun (WGS) entry which is preliminary data.</text>
</comment>
<organism evidence="4 5">
    <name type="scientific">Candidatus Wolfebacteria bacterium CG18_big_fil_WC_8_21_14_2_50_39_7</name>
    <dbReference type="NCBI Taxonomy" id="1975071"/>
    <lineage>
        <taxon>Bacteria</taxon>
        <taxon>Candidatus Wolfeibacteriota</taxon>
    </lineage>
</organism>
<dbReference type="Proteomes" id="UP000229241">
    <property type="component" value="Unassembled WGS sequence"/>
</dbReference>
<gene>
    <name evidence="4" type="ORF">COW77_01845</name>
</gene>
<dbReference type="InterPro" id="IPR001537">
    <property type="entry name" value="SpoU_MeTrfase"/>
</dbReference>
<dbReference type="GO" id="GO:0003723">
    <property type="term" value="F:RNA binding"/>
    <property type="evidence" value="ECO:0007669"/>
    <property type="project" value="InterPro"/>
</dbReference>
<evidence type="ECO:0000313" key="4">
    <source>
        <dbReference type="EMBL" id="PIP92091.1"/>
    </source>
</evidence>
<name>A0A2H0ECR6_9BACT</name>
<dbReference type="AlphaFoldDB" id="A0A2H0ECR6"/>
<evidence type="ECO:0000256" key="1">
    <source>
        <dbReference type="ARBA" id="ARBA00022603"/>
    </source>
</evidence>
<sequence length="159" mass="17688">MVVILYNVRSLHNVGSIFRTADAAGCEKIYLCGITPAPVDVFGKPRPQLTKVSLGAEKYVEWEKVKSASRLIDKLKKDKYKIFAVEQSKKSIPYSNIKRSSNLRVGRLVLVLGNEIKGLPAPILKRADKILEIPMKGEKESLNVAVAFGIVIFHLNLVK</sequence>
<proteinExistence type="predicted"/>
<feature type="domain" description="tRNA/rRNA methyltransferase SpoU type" evidence="3">
    <location>
        <begin position="1"/>
        <end position="153"/>
    </location>
</feature>
<reference evidence="4 5" key="1">
    <citation type="submission" date="2017-09" db="EMBL/GenBank/DDBJ databases">
        <title>Depth-based differentiation of microbial function through sediment-hosted aquifers and enrichment of novel symbionts in the deep terrestrial subsurface.</title>
        <authorList>
            <person name="Probst A.J."/>
            <person name="Ladd B."/>
            <person name="Jarett J.K."/>
            <person name="Geller-Mcgrath D.E."/>
            <person name="Sieber C.M."/>
            <person name="Emerson J.B."/>
            <person name="Anantharaman K."/>
            <person name="Thomas B.C."/>
            <person name="Malmstrom R."/>
            <person name="Stieglmeier M."/>
            <person name="Klingl A."/>
            <person name="Woyke T."/>
            <person name="Ryan C.M."/>
            <person name="Banfield J.F."/>
        </authorList>
    </citation>
    <scope>NUCLEOTIDE SEQUENCE [LARGE SCALE GENOMIC DNA]</scope>
    <source>
        <strain evidence="4">CG18_big_fil_WC_8_21_14_2_50_39_7</strain>
    </source>
</reference>
<accession>A0A2H0ECR6</accession>
<dbReference type="InterPro" id="IPR051259">
    <property type="entry name" value="rRNA_Methyltransferase"/>
</dbReference>
<dbReference type="SUPFAM" id="SSF75217">
    <property type="entry name" value="alpha/beta knot"/>
    <property type="match status" value="1"/>
</dbReference>
<dbReference type="EMBL" id="PCTX01000054">
    <property type="protein sequence ID" value="PIP92091.1"/>
    <property type="molecule type" value="Genomic_DNA"/>
</dbReference>